<keyword evidence="1" id="KW-0812">Transmembrane</keyword>
<evidence type="ECO:0000256" key="1">
    <source>
        <dbReference type="SAM" id="Phobius"/>
    </source>
</evidence>
<organism evidence="2">
    <name type="scientific">Siphoviridae sp. ctnPP24</name>
    <dbReference type="NCBI Taxonomy" id="2825662"/>
    <lineage>
        <taxon>Viruses</taxon>
        <taxon>Duplodnaviria</taxon>
        <taxon>Heunggongvirae</taxon>
        <taxon>Uroviricota</taxon>
        <taxon>Caudoviricetes</taxon>
    </lineage>
</organism>
<feature type="transmembrane region" description="Helical" evidence="1">
    <location>
        <begin position="12"/>
        <end position="33"/>
    </location>
</feature>
<accession>A0A8S5TYX0</accession>
<keyword evidence="1" id="KW-1133">Transmembrane helix</keyword>
<keyword evidence="1" id="KW-0472">Membrane</keyword>
<dbReference type="EMBL" id="BK015962">
    <property type="protein sequence ID" value="DAF87408.1"/>
    <property type="molecule type" value="Genomic_DNA"/>
</dbReference>
<name>A0A8S5TYX0_9CAUD</name>
<evidence type="ECO:0000313" key="2">
    <source>
        <dbReference type="EMBL" id="DAF87408.1"/>
    </source>
</evidence>
<proteinExistence type="predicted"/>
<protein>
    <submittedName>
        <fullName evidence="2">Uncharacterized protein</fullName>
    </submittedName>
</protein>
<sequence>MFIKCVIKIQLLHINFGMLILYTESNFSAFIYYNA</sequence>
<reference evidence="2" key="1">
    <citation type="journal article" date="2021" name="Proc. Natl. Acad. Sci. U.S.A.">
        <title>A Catalog of Tens of Thousands of Viruses from Human Metagenomes Reveals Hidden Associations with Chronic Diseases.</title>
        <authorList>
            <person name="Tisza M.J."/>
            <person name="Buck C.B."/>
        </authorList>
    </citation>
    <scope>NUCLEOTIDE SEQUENCE</scope>
    <source>
        <strain evidence="2">CtnPP24</strain>
    </source>
</reference>